<dbReference type="SUPFAM" id="SSF49899">
    <property type="entry name" value="Concanavalin A-like lectins/glucanases"/>
    <property type="match status" value="1"/>
</dbReference>
<evidence type="ECO:0000313" key="2">
    <source>
        <dbReference type="Proteomes" id="UP000006643"/>
    </source>
</evidence>
<dbReference type="OMA" id="WMAHGVE"/>
<dbReference type="Gene3D" id="2.60.120.200">
    <property type="match status" value="1"/>
</dbReference>
<sequence>MAALSWSLLPDEVLDAIARLLLGFEVLRLSHVERHLLLVLLRPEIYSSRLSHVRFQRGSTAVHESDLKLIHAIANSKQHYALESSLRFGGQSIGLPGKKPPQSYAPVFWSTDKLFGLYDRDEDGATPSITLDVWFSLSPAKQDVRHGGVLLGLQSEKCREEGDRWPDFHCQILHVDAERSLYCSVTAEKPCVAFELEVGRWYHVALVFEHRSQKVYIDGFLVDSQSDQEQQLESFPYYYPQVGTGFPTFSLKRDVPSGDVGFVTGKLLSMCRSLLRVGAI</sequence>
<evidence type="ECO:0000313" key="1">
    <source>
        <dbReference type="EMBL" id="EEY63673.1"/>
    </source>
</evidence>
<dbReference type="eggNOG" id="ENOG502SSAQ">
    <property type="taxonomic scope" value="Eukaryota"/>
</dbReference>
<protein>
    <recommendedName>
        <fullName evidence="3">LamG-like jellyroll fold domain-containing protein</fullName>
    </recommendedName>
</protein>
<reference evidence="2" key="1">
    <citation type="journal article" date="2009" name="Nature">
        <title>Genome sequence and analysis of the Irish potato famine pathogen Phytophthora infestans.</title>
        <authorList>
            <consortium name="The Broad Institute Genome Sequencing Platform"/>
            <person name="Haas B.J."/>
            <person name="Kamoun S."/>
            <person name="Zody M.C."/>
            <person name="Jiang R.H."/>
            <person name="Handsaker R.E."/>
            <person name="Cano L.M."/>
            <person name="Grabherr M."/>
            <person name="Kodira C.D."/>
            <person name="Raffaele S."/>
            <person name="Torto-Alalibo T."/>
            <person name="Bozkurt T.O."/>
            <person name="Ah-Fong A.M."/>
            <person name="Alvarado L."/>
            <person name="Anderson V.L."/>
            <person name="Armstrong M.R."/>
            <person name="Avrova A."/>
            <person name="Baxter L."/>
            <person name="Beynon J."/>
            <person name="Boevink P.C."/>
            <person name="Bollmann S.R."/>
            <person name="Bos J.I."/>
            <person name="Bulone V."/>
            <person name="Cai G."/>
            <person name="Cakir C."/>
            <person name="Carrington J.C."/>
            <person name="Chawner M."/>
            <person name="Conti L."/>
            <person name="Costanzo S."/>
            <person name="Ewan R."/>
            <person name="Fahlgren N."/>
            <person name="Fischbach M.A."/>
            <person name="Fugelstad J."/>
            <person name="Gilroy E.M."/>
            <person name="Gnerre S."/>
            <person name="Green P.J."/>
            <person name="Grenville-Briggs L.J."/>
            <person name="Griffith J."/>
            <person name="Grunwald N.J."/>
            <person name="Horn K."/>
            <person name="Horner N.R."/>
            <person name="Hu C.H."/>
            <person name="Huitema E."/>
            <person name="Jeong D.H."/>
            <person name="Jones A.M."/>
            <person name="Jones J.D."/>
            <person name="Jones R.W."/>
            <person name="Karlsson E.K."/>
            <person name="Kunjeti S.G."/>
            <person name="Lamour K."/>
            <person name="Liu Z."/>
            <person name="Ma L."/>
            <person name="Maclean D."/>
            <person name="Chibucos M.C."/>
            <person name="McDonald H."/>
            <person name="McWalters J."/>
            <person name="Meijer H.J."/>
            <person name="Morgan W."/>
            <person name="Morris P.F."/>
            <person name="Munro C.A."/>
            <person name="O'Neill K."/>
            <person name="Ospina-Giraldo M."/>
            <person name="Pinzon A."/>
            <person name="Pritchard L."/>
            <person name="Ramsahoye B."/>
            <person name="Ren Q."/>
            <person name="Restrepo S."/>
            <person name="Roy S."/>
            <person name="Sadanandom A."/>
            <person name="Savidor A."/>
            <person name="Schornack S."/>
            <person name="Schwartz D.C."/>
            <person name="Schumann U.D."/>
            <person name="Schwessinger B."/>
            <person name="Seyer L."/>
            <person name="Sharpe T."/>
            <person name="Silvar C."/>
            <person name="Song J."/>
            <person name="Studholme D.J."/>
            <person name="Sykes S."/>
            <person name="Thines M."/>
            <person name="van de Vondervoort P.J."/>
            <person name="Phuntumart V."/>
            <person name="Wawra S."/>
            <person name="Weide R."/>
            <person name="Win J."/>
            <person name="Young C."/>
            <person name="Zhou S."/>
            <person name="Fry W."/>
            <person name="Meyers B.C."/>
            <person name="van West P."/>
            <person name="Ristaino J."/>
            <person name="Govers F."/>
            <person name="Birch P.R."/>
            <person name="Whisson S.C."/>
            <person name="Judelson H.S."/>
            <person name="Nusbaum C."/>
        </authorList>
    </citation>
    <scope>NUCLEOTIDE SEQUENCE [LARGE SCALE GENOMIC DNA]</scope>
    <source>
        <strain evidence="2">T30-4</strain>
    </source>
</reference>
<dbReference type="InParanoid" id="D0MVL0"/>
<dbReference type="RefSeq" id="XP_002907109.1">
    <property type="nucleotide sequence ID" value="XM_002907063.1"/>
</dbReference>
<dbReference type="Pfam" id="PF13385">
    <property type="entry name" value="Laminin_G_3"/>
    <property type="match status" value="1"/>
</dbReference>
<organism evidence="1 2">
    <name type="scientific">Phytophthora infestans (strain T30-4)</name>
    <name type="common">Potato late blight agent</name>
    <dbReference type="NCBI Taxonomy" id="403677"/>
    <lineage>
        <taxon>Eukaryota</taxon>
        <taxon>Sar</taxon>
        <taxon>Stramenopiles</taxon>
        <taxon>Oomycota</taxon>
        <taxon>Peronosporomycetes</taxon>
        <taxon>Peronosporales</taxon>
        <taxon>Peronosporaceae</taxon>
        <taxon>Phytophthora</taxon>
    </lineage>
</organism>
<dbReference type="AlphaFoldDB" id="D0MVL0"/>
<dbReference type="OrthoDB" id="3219396at2759"/>
<dbReference type="EMBL" id="DS028120">
    <property type="protein sequence ID" value="EEY63673.1"/>
    <property type="molecule type" value="Genomic_DNA"/>
</dbReference>
<dbReference type="GeneID" id="9469544"/>
<dbReference type="KEGG" id="pif:PITG_02141"/>
<dbReference type="InterPro" id="IPR013320">
    <property type="entry name" value="ConA-like_dom_sf"/>
</dbReference>
<evidence type="ECO:0008006" key="3">
    <source>
        <dbReference type="Google" id="ProtNLM"/>
    </source>
</evidence>
<name>D0MVL0_PHYIT</name>
<dbReference type="HOGENOM" id="CLU_995590_0_0_1"/>
<accession>D0MVL0</accession>
<proteinExistence type="predicted"/>
<keyword evidence="2" id="KW-1185">Reference proteome</keyword>
<gene>
    <name evidence="1" type="ORF">PITG_02141</name>
</gene>
<dbReference type="Proteomes" id="UP000006643">
    <property type="component" value="Unassembled WGS sequence"/>
</dbReference>
<dbReference type="VEuPathDB" id="FungiDB:PITG_02141"/>